<dbReference type="PANTHER" id="PTHR31573">
    <property type="entry name" value="ALPHA-KETOGLUTARATE-DEPENDENT DIOXYGENASE ALKB HOMOLOG 2"/>
    <property type="match status" value="1"/>
</dbReference>
<gene>
    <name evidence="4" type="ORF">NliqN6_1516</name>
</gene>
<dbReference type="GO" id="GO:0006307">
    <property type="term" value="P:DNA alkylation repair"/>
    <property type="evidence" value="ECO:0007669"/>
    <property type="project" value="TreeGrafter"/>
</dbReference>
<dbReference type="OrthoDB" id="545910at2759"/>
<dbReference type="PROSITE" id="PS51471">
    <property type="entry name" value="FE2OG_OXY"/>
    <property type="match status" value="1"/>
</dbReference>
<dbReference type="InterPro" id="IPR032852">
    <property type="entry name" value="ALKBH2"/>
</dbReference>
<feature type="binding site" evidence="1">
    <location>
        <position position="278"/>
    </location>
    <ligand>
        <name>2-oxoglutarate</name>
        <dbReference type="ChEBI" id="CHEBI:16810"/>
    </ligand>
</feature>
<dbReference type="AlphaFoldDB" id="A0A8H3TRW6"/>
<accession>A0A8H3TRW6</accession>
<dbReference type="PANTHER" id="PTHR31573:SF1">
    <property type="entry name" value="DNA OXIDATIVE DEMETHYLASE ALKBH2"/>
    <property type="match status" value="1"/>
</dbReference>
<feature type="binding site" evidence="1">
    <location>
        <position position="266"/>
    </location>
    <ligand>
        <name>2-oxoglutarate</name>
        <dbReference type="ChEBI" id="CHEBI:16810"/>
    </ligand>
</feature>
<dbReference type="InterPro" id="IPR037151">
    <property type="entry name" value="AlkB-like_sf"/>
</dbReference>
<evidence type="ECO:0000256" key="1">
    <source>
        <dbReference type="PIRSR" id="PIRSR632852-1"/>
    </source>
</evidence>
<dbReference type="SUPFAM" id="SSF51197">
    <property type="entry name" value="Clavaminate synthase-like"/>
    <property type="match status" value="1"/>
</dbReference>
<dbReference type="GO" id="GO:0008198">
    <property type="term" value="F:ferrous iron binding"/>
    <property type="evidence" value="ECO:0007669"/>
    <property type="project" value="TreeGrafter"/>
</dbReference>
<feature type="binding site" evidence="1">
    <location>
        <position position="268"/>
    </location>
    <ligand>
        <name>2-oxoglutarate</name>
        <dbReference type="ChEBI" id="CHEBI:16810"/>
    </ligand>
</feature>
<proteinExistence type="predicted"/>
<dbReference type="GO" id="GO:0051747">
    <property type="term" value="F:cytosine C-5 DNA demethylase activity"/>
    <property type="evidence" value="ECO:0007669"/>
    <property type="project" value="TreeGrafter"/>
</dbReference>
<evidence type="ECO:0000256" key="2">
    <source>
        <dbReference type="SAM" id="MobiDB-lite"/>
    </source>
</evidence>
<sequence length="418" mass="46126">MSKRTLDAFLVTPAAATVKRTKKLSNAESSTPSRATAKKQPDGLKPGQVIDLDEVIDLSSPPPENHRLLLSSSIGKKSDVEVLSIAAFGRDGKSDAEVVSIPVTDPSNATASCSKDTHTNYPFPIPRLSFTLHRAISDSPIKEPKILNHLPHLDLLSFEPYIGIKDAREYGEFLRRELPFYRVEYKLTRFGKETDIKTPRFTTVFGVDETSRFTSDGNMIETSTGKPIAKNKYKTAKPRPIPSCLDELRKSVEAATGTVYNYALVNYYATGSDSISYHSDDEHFLEKEPAIASFSFLGVRDFLMKHKPPGQAKGKAKAAEEAQDPAVTAEIAKAAGSPLKFALRPGTMILMRGTTQSNWLHSIPKRAGDGGGGRINITFRRNMTVAGTENYYRYNVGTGKVWKWDEGKREMALFANCN</sequence>
<dbReference type="EMBL" id="BLZA01000010">
    <property type="protein sequence ID" value="GHJ85114.1"/>
    <property type="molecule type" value="Genomic_DNA"/>
</dbReference>
<keyword evidence="5" id="KW-1185">Reference proteome</keyword>
<feature type="binding site" evidence="1">
    <location>
        <position position="361"/>
    </location>
    <ligand>
        <name>2-oxoglutarate</name>
        <dbReference type="ChEBI" id="CHEBI:16810"/>
    </ligand>
</feature>
<dbReference type="GO" id="GO:0035516">
    <property type="term" value="F:broad specificity oxidative DNA demethylase activity"/>
    <property type="evidence" value="ECO:0007669"/>
    <property type="project" value="TreeGrafter"/>
</dbReference>
<feature type="binding site" evidence="1">
    <location>
        <position position="281"/>
    </location>
    <ligand>
        <name>substrate</name>
    </ligand>
</feature>
<reference evidence="4" key="1">
    <citation type="submission" date="2020-07" db="EMBL/GenBank/DDBJ databases">
        <title>Draft Genome Sequence of a Deep-Sea Yeast, Naganishia (Cryptococcus) liquefaciens strain N6.</title>
        <authorList>
            <person name="Han Y.W."/>
            <person name="Kajitani R."/>
            <person name="Morimoto H."/>
            <person name="Parhat M."/>
            <person name="Tsubouchi H."/>
            <person name="Bakenova O."/>
            <person name="Ogata M."/>
            <person name="Argunhan B."/>
            <person name="Aoki R."/>
            <person name="Kajiwara S."/>
            <person name="Itoh T."/>
            <person name="Iwasaki H."/>
        </authorList>
    </citation>
    <scope>NUCLEOTIDE SEQUENCE</scope>
    <source>
        <strain evidence="4">N6</strain>
    </source>
</reference>
<feature type="compositionally biased region" description="Polar residues" evidence="2">
    <location>
        <begin position="24"/>
        <end position="34"/>
    </location>
</feature>
<name>A0A8H3TRW6_9TREE</name>
<feature type="domain" description="Fe2OG dioxygenase" evidence="3">
    <location>
        <begin position="259"/>
        <end position="383"/>
    </location>
</feature>
<protein>
    <recommendedName>
        <fullName evidence="3">Fe2OG dioxygenase domain-containing protein</fullName>
    </recommendedName>
</protein>
<comment type="caution">
    <text evidence="4">The sequence shown here is derived from an EMBL/GenBank/DDBJ whole genome shotgun (WGS) entry which is preliminary data.</text>
</comment>
<dbReference type="Gene3D" id="2.60.120.590">
    <property type="entry name" value="Alpha-ketoglutarate-dependent dioxygenase AlkB-like"/>
    <property type="match status" value="1"/>
</dbReference>
<organism evidence="4 5">
    <name type="scientific">Naganishia liquefaciens</name>
    <dbReference type="NCBI Taxonomy" id="104408"/>
    <lineage>
        <taxon>Eukaryota</taxon>
        <taxon>Fungi</taxon>
        <taxon>Dikarya</taxon>
        <taxon>Basidiomycota</taxon>
        <taxon>Agaricomycotina</taxon>
        <taxon>Tremellomycetes</taxon>
        <taxon>Filobasidiales</taxon>
        <taxon>Filobasidiaceae</taxon>
        <taxon>Naganishia</taxon>
    </lineage>
</organism>
<feature type="region of interest" description="Disordered" evidence="2">
    <location>
        <begin position="20"/>
        <end position="46"/>
    </location>
</feature>
<evidence type="ECO:0000313" key="5">
    <source>
        <dbReference type="Proteomes" id="UP000620104"/>
    </source>
</evidence>
<dbReference type="Proteomes" id="UP000620104">
    <property type="component" value="Unassembled WGS sequence"/>
</dbReference>
<feature type="binding site" evidence="1">
    <location>
        <position position="380"/>
    </location>
    <ligand>
        <name>2-oxoglutarate</name>
        <dbReference type="ChEBI" id="CHEBI:16810"/>
    </ligand>
</feature>
<dbReference type="InterPro" id="IPR027450">
    <property type="entry name" value="AlkB-like"/>
</dbReference>
<feature type="binding site" evidence="1">
    <location>
        <position position="378"/>
    </location>
    <ligand>
        <name>2-oxoglutarate</name>
        <dbReference type="ChEBI" id="CHEBI:16810"/>
    </ligand>
</feature>
<dbReference type="InterPro" id="IPR005123">
    <property type="entry name" value="Oxoglu/Fe-dep_dioxygenase_dom"/>
</dbReference>
<evidence type="ECO:0000313" key="4">
    <source>
        <dbReference type="EMBL" id="GHJ85114.1"/>
    </source>
</evidence>
<dbReference type="Pfam" id="PF13532">
    <property type="entry name" value="2OG-FeII_Oxy_2"/>
    <property type="match status" value="1"/>
</dbReference>
<evidence type="ECO:0000259" key="3">
    <source>
        <dbReference type="PROSITE" id="PS51471"/>
    </source>
</evidence>
<feature type="binding site" evidence="1">
    <location>
        <position position="374"/>
    </location>
    <ligand>
        <name>2-oxoglutarate</name>
        <dbReference type="ChEBI" id="CHEBI:16810"/>
    </ligand>
</feature>